<evidence type="ECO:0000256" key="5">
    <source>
        <dbReference type="ARBA" id="ARBA00023136"/>
    </source>
</evidence>
<gene>
    <name evidence="9" type="ORF">Fcan01_01299</name>
</gene>
<dbReference type="GO" id="GO:0005886">
    <property type="term" value="C:plasma membrane"/>
    <property type="evidence" value="ECO:0007669"/>
    <property type="project" value="UniProtKB-SubCell"/>
</dbReference>
<accession>A0A226F3M9</accession>
<protein>
    <submittedName>
        <fullName evidence="9">Putative gustatory receptor 23a, isoforms A/C</fullName>
    </submittedName>
</protein>
<feature type="transmembrane region" description="Helical" evidence="8">
    <location>
        <begin position="422"/>
        <end position="440"/>
    </location>
</feature>
<evidence type="ECO:0000256" key="2">
    <source>
        <dbReference type="ARBA" id="ARBA00022475"/>
    </source>
</evidence>
<feature type="transmembrane region" description="Helical" evidence="8">
    <location>
        <begin position="55"/>
        <end position="75"/>
    </location>
</feature>
<sequence length="449" mass="50673">MERESSGPPPTAVVETTLISLISLGIRVSQGIGYFPLSIVKSKNGYKFAFNRCSFPLICSFSIIACQLFLIILWYSSFVDTMVLMGLHRSTEVISFIVTGTLIAFQTVFKRVSFIFKHQLVINRWGNFITDLTRISSSDKDGNFRISIDPCAKHCEIFTRVKTSVRNTVLGSMIFILVMMSQIVGGFLLFSIPAKRPNIQTGLNMMGIIPVVSWSVMGAVNVFQSLFVTFPIQVVNACLEMIDTEMGHVCGNVEDWEENLIIAETEKTETIIDPQAVKVSPLIVVDEKKLHLCISNYHLLIKILQRYNASSANLITFEITYNSMLILTYLFIGFTWISTGEINAALSRLIPLVLCVKIIYHMGTEAGKVEINQRKILRKFCHIPRQVLSPEMRDRVSSIIHELSGDALKIEPDSFFTLNRRLMTSILSTVLTFLVVLIQFRDGERRKSD</sequence>
<feature type="transmembrane region" description="Helical" evidence="8">
    <location>
        <begin position="87"/>
        <end position="109"/>
    </location>
</feature>
<dbReference type="OrthoDB" id="6366728at2759"/>
<dbReference type="OMA" id="FWERIVT"/>
<name>A0A226F3M9_FOLCA</name>
<evidence type="ECO:0000256" key="1">
    <source>
        <dbReference type="ARBA" id="ARBA00004651"/>
    </source>
</evidence>
<dbReference type="GO" id="GO:0030425">
    <property type="term" value="C:dendrite"/>
    <property type="evidence" value="ECO:0007669"/>
    <property type="project" value="TreeGrafter"/>
</dbReference>
<feature type="transmembrane region" description="Helical" evidence="8">
    <location>
        <begin position="169"/>
        <end position="190"/>
    </location>
</feature>
<dbReference type="PANTHER" id="PTHR21143">
    <property type="entry name" value="INVERTEBRATE GUSTATORY RECEPTOR"/>
    <property type="match status" value="1"/>
</dbReference>
<keyword evidence="3 8" id="KW-0812">Transmembrane</keyword>
<feature type="transmembrane region" description="Helical" evidence="8">
    <location>
        <begin position="12"/>
        <end position="35"/>
    </location>
</feature>
<evidence type="ECO:0000313" key="10">
    <source>
        <dbReference type="Proteomes" id="UP000198287"/>
    </source>
</evidence>
<reference evidence="9 10" key="1">
    <citation type="submission" date="2015-12" db="EMBL/GenBank/DDBJ databases">
        <title>The genome of Folsomia candida.</title>
        <authorList>
            <person name="Faddeeva A."/>
            <person name="Derks M.F."/>
            <person name="Anvar Y."/>
            <person name="Smit S."/>
            <person name="Van Straalen N."/>
            <person name="Roelofs D."/>
        </authorList>
    </citation>
    <scope>NUCLEOTIDE SEQUENCE [LARGE SCALE GENOMIC DNA]</scope>
    <source>
        <strain evidence="9 10">VU population</strain>
        <tissue evidence="9">Whole body</tissue>
    </source>
</reference>
<evidence type="ECO:0000313" key="9">
    <source>
        <dbReference type="EMBL" id="OXA64078.1"/>
    </source>
</evidence>
<comment type="caution">
    <text evidence="9">The sequence shown here is derived from an EMBL/GenBank/DDBJ whole genome shotgun (WGS) entry which is preliminary data.</text>
</comment>
<dbReference type="InterPro" id="IPR013604">
    <property type="entry name" value="7TM_chemorcpt"/>
</dbReference>
<evidence type="ECO:0000256" key="7">
    <source>
        <dbReference type="ARBA" id="ARBA00023224"/>
    </source>
</evidence>
<keyword evidence="6 9" id="KW-0675">Receptor</keyword>
<evidence type="ECO:0000256" key="6">
    <source>
        <dbReference type="ARBA" id="ARBA00023170"/>
    </source>
</evidence>
<evidence type="ECO:0000256" key="3">
    <source>
        <dbReference type="ARBA" id="ARBA00022692"/>
    </source>
</evidence>
<dbReference type="Pfam" id="PF08395">
    <property type="entry name" value="7tm_7"/>
    <property type="match status" value="1"/>
</dbReference>
<keyword evidence="4 8" id="KW-1133">Transmembrane helix</keyword>
<dbReference type="GO" id="GO:0050909">
    <property type="term" value="P:sensory perception of taste"/>
    <property type="evidence" value="ECO:0007669"/>
    <property type="project" value="InterPro"/>
</dbReference>
<proteinExistence type="predicted"/>
<evidence type="ECO:0000256" key="8">
    <source>
        <dbReference type="SAM" id="Phobius"/>
    </source>
</evidence>
<dbReference type="GO" id="GO:0030424">
    <property type="term" value="C:axon"/>
    <property type="evidence" value="ECO:0007669"/>
    <property type="project" value="TreeGrafter"/>
</dbReference>
<organism evidence="9 10">
    <name type="scientific">Folsomia candida</name>
    <name type="common">Springtail</name>
    <dbReference type="NCBI Taxonomy" id="158441"/>
    <lineage>
        <taxon>Eukaryota</taxon>
        <taxon>Metazoa</taxon>
        <taxon>Ecdysozoa</taxon>
        <taxon>Arthropoda</taxon>
        <taxon>Hexapoda</taxon>
        <taxon>Collembola</taxon>
        <taxon>Entomobryomorpha</taxon>
        <taxon>Isotomoidea</taxon>
        <taxon>Isotomidae</taxon>
        <taxon>Proisotominae</taxon>
        <taxon>Folsomia</taxon>
    </lineage>
</organism>
<keyword evidence="5 8" id="KW-0472">Membrane</keyword>
<keyword evidence="10" id="KW-1185">Reference proteome</keyword>
<dbReference type="GO" id="GO:0043025">
    <property type="term" value="C:neuronal cell body"/>
    <property type="evidence" value="ECO:0007669"/>
    <property type="project" value="TreeGrafter"/>
</dbReference>
<dbReference type="PANTHER" id="PTHR21143:SF121">
    <property type="entry name" value="GUSTATORY AND ODORANT RECEPTOR 21A"/>
    <property type="match status" value="1"/>
</dbReference>
<evidence type="ECO:0000256" key="4">
    <source>
        <dbReference type="ARBA" id="ARBA00022989"/>
    </source>
</evidence>
<dbReference type="GO" id="GO:0007165">
    <property type="term" value="P:signal transduction"/>
    <property type="evidence" value="ECO:0007669"/>
    <property type="project" value="UniProtKB-KW"/>
</dbReference>
<dbReference type="Proteomes" id="UP000198287">
    <property type="component" value="Unassembled WGS sequence"/>
</dbReference>
<dbReference type="EMBL" id="LNIX01000001">
    <property type="protein sequence ID" value="OXA64078.1"/>
    <property type="molecule type" value="Genomic_DNA"/>
</dbReference>
<keyword evidence="7" id="KW-0807">Transducer</keyword>
<dbReference type="AlphaFoldDB" id="A0A226F3M9"/>
<feature type="transmembrane region" description="Helical" evidence="8">
    <location>
        <begin position="314"/>
        <end position="337"/>
    </location>
</feature>
<comment type="subcellular location">
    <subcellularLocation>
        <location evidence="1">Cell membrane</location>
        <topology evidence="1">Multi-pass membrane protein</topology>
    </subcellularLocation>
</comment>
<feature type="transmembrane region" description="Helical" evidence="8">
    <location>
        <begin position="202"/>
        <end position="223"/>
    </location>
</feature>
<keyword evidence="2" id="KW-1003">Cell membrane</keyword>